<name>A0AA95AJC6_RHIRH</name>
<dbReference type="RefSeq" id="WP_142851098.1">
    <property type="nucleotide sequence ID" value="NZ_SGOB01000001.1"/>
</dbReference>
<organism evidence="2 3">
    <name type="scientific">Rhizobium rhizogenes</name>
    <name type="common">Agrobacterium rhizogenes</name>
    <dbReference type="NCBI Taxonomy" id="359"/>
    <lineage>
        <taxon>Bacteria</taxon>
        <taxon>Pseudomonadati</taxon>
        <taxon>Pseudomonadota</taxon>
        <taxon>Alphaproteobacteria</taxon>
        <taxon>Hyphomicrobiales</taxon>
        <taxon>Rhizobiaceae</taxon>
        <taxon>Rhizobium/Agrobacterium group</taxon>
        <taxon>Rhizobium</taxon>
    </lineage>
</organism>
<keyword evidence="1" id="KW-0472">Membrane</keyword>
<evidence type="ECO:0000313" key="2">
    <source>
        <dbReference type="EMBL" id="TRA90902.1"/>
    </source>
</evidence>
<evidence type="ECO:0000313" key="3">
    <source>
        <dbReference type="Proteomes" id="UP000320858"/>
    </source>
</evidence>
<feature type="transmembrane region" description="Helical" evidence="1">
    <location>
        <begin position="17"/>
        <end position="40"/>
    </location>
</feature>
<dbReference type="AlphaFoldDB" id="A0AA95AJC6"/>
<proteinExistence type="predicted"/>
<accession>A0AA95AJC6</accession>
<gene>
    <name evidence="2" type="ORF">EXN24_05165</name>
</gene>
<keyword evidence="1" id="KW-0812">Transmembrane</keyword>
<dbReference type="Proteomes" id="UP000320858">
    <property type="component" value="Unassembled WGS sequence"/>
</dbReference>
<evidence type="ECO:0000256" key="1">
    <source>
        <dbReference type="SAM" id="Phobius"/>
    </source>
</evidence>
<dbReference type="EMBL" id="SGOB01000001">
    <property type="protein sequence ID" value="TRA90902.1"/>
    <property type="molecule type" value="Genomic_DNA"/>
</dbReference>
<comment type="caution">
    <text evidence="2">The sequence shown here is derived from an EMBL/GenBank/DDBJ whole genome shotgun (WGS) entry which is preliminary data.</text>
</comment>
<protein>
    <submittedName>
        <fullName evidence="2">Uncharacterized protein</fullName>
    </submittedName>
</protein>
<keyword evidence="1" id="KW-1133">Transmembrane helix</keyword>
<reference evidence="2 3" key="1">
    <citation type="journal article" date="2019" name="Appl. Microbiol. Biotechnol.">
        <title>Differential efficiency of wild type rhizogenic strains for rol gene transformation of plants.</title>
        <authorList>
            <person name="Desmet S."/>
            <person name="De Keyser E."/>
            <person name="Van Vaerenbergh J."/>
            <person name="Baeyen S."/>
            <person name="Van Huylenbroeck J."/>
            <person name="Geelen D."/>
            <person name="Dhooghe E."/>
        </authorList>
    </citation>
    <scope>NUCLEOTIDE SEQUENCE [LARGE SCALE GENOMIC DNA]</scope>
    <source>
        <strain evidence="2 3">B 4.1</strain>
    </source>
</reference>
<sequence>MSEKEFIENGPVDPDPFIIAGLVISAVAALGTLAQGVAALSANRPPSSAAPLSTAIEDVLRRNLSDAIRDTEDLIRLLARQNMPIGIEQPVLAGEFRFGNPMLLEMRDFILFQDVFSRIASSTKMVNEDVLTMLRTRPSRAQELGMLMNMEGLNPTHKINEYYRGNLSTGQVLDSALESLKAYQRLLDRLNFRN</sequence>